<organism evidence="1 2">
    <name type="scientific">Aspergillus luchuensis (strain CBS 106.47)</name>
    <dbReference type="NCBI Taxonomy" id="1137211"/>
    <lineage>
        <taxon>Eukaryota</taxon>
        <taxon>Fungi</taxon>
        <taxon>Dikarya</taxon>
        <taxon>Ascomycota</taxon>
        <taxon>Pezizomycotina</taxon>
        <taxon>Eurotiomycetes</taxon>
        <taxon>Eurotiomycetidae</taxon>
        <taxon>Eurotiales</taxon>
        <taxon>Aspergillaceae</taxon>
        <taxon>Aspergillus</taxon>
        <taxon>Aspergillus subgen. Circumdati</taxon>
    </lineage>
</organism>
<dbReference type="EMBL" id="KV878238">
    <property type="protein sequence ID" value="OJZ89283.1"/>
    <property type="molecule type" value="Genomic_DNA"/>
</dbReference>
<reference evidence="2" key="1">
    <citation type="journal article" date="2017" name="Genome Biol.">
        <title>Comparative genomics reveals high biological diversity and specific adaptations in the industrially and medically important fungal genus Aspergillus.</title>
        <authorList>
            <person name="de Vries R.P."/>
            <person name="Riley R."/>
            <person name="Wiebenga A."/>
            <person name="Aguilar-Osorio G."/>
            <person name="Amillis S."/>
            <person name="Uchima C.A."/>
            <person name="Anderluh G."/>
            <person name="Asadollahi M."/>
            <person name="Askin M."/>
            <person name="Barry K."/>
            <person name="Battaglia E."/>
            <person name="Bayram O."/>
            <person name="Benocci T."/>
            <person name="Braus-Stromeyer S.A."/>
            <person name="Caldana C."/>
            <person name="Canovas D."/>
            <person name="Cerqueira G.C."/>
            <person name="Chen F."/>
            <person name="Chen W."/>
            <person name="Choi C."/>
            <person name="Clum A."/>
            <person name="Dos Santos R.A."/>
            <person name="Damasio A.R."/>
            <person name="Diallinas G."/>
            <person name="Emri T."/>
            <person name="Fekete E."/>
            <person name="Flipphi M."/>
            <person name="Freyberg S."/>
            <person name="Gallo A."/>
            <person name="Gournas C."/>
            <person name="Habgood R."/>
            <person name="Hainaut M."/>
            <person name="Harispe M.L."/>
            <person name="Henrissat B."/>
            <person name="Hilden K.S."/>
            <person name="Hope R."/>
            <person name="Hossain A."/>
            <person name="Karabika E."/>
            <person name="Karaffa L."/>
            <person name="Karanyi Z."/>
            <person name="Krasevec N."/>
            <person name="Kuo A."/>
            <person name="Kusch H."/>
            <person name="LaButti K."/>
            <person name="Lagendijk E.L."/>
            <person name="Lapidus A."/>
            <person name="Levasseur A."/>
            <person name="Lindquist E."/>
            <person name="Lipzen A."/>
            <person name="Logrieco A.F."/>
            <person name="MacCabe A."/>
            <person name="Maekelae M.R."/>
            <person name="Malavazi I."/>
            <person name="Melin P."/>
            <person name="Meyer V."/>
            <person name="Mielnichuk N."/>
            <person name="Miskei M."/>
            <person name="Molnar A.P."/>
            <person name="Mule G."/>
            <person name="Ngan C.Y."/>
            <person name="Orejas M."/>
            <person name="Orosz E."/>
            <person name="Ouedraogo J.P."/>
            <person name="Overkamp K.M."/>
            <person name="Park H.-S."/>
            <person name="Perrone G."/>
            <person name="Piumi F."/>
            <person name="Punt P.J."/>
            <person name="Ram A.F."/>
            <person name="Ramon A."/>
            <person name="Rauscher S."/>
            <person name="Record E."/>
            <person name="Riano-Pachon D.M."/>
            <person name="Robert V."/>
            <person name="Roehrig J."/>
            <person name="Ruller R."/>
            <person name="Salamov A."/>
            <person name="Salih N.S."/>
            <person name="Samson R.A."/>
            <person name="Sandor E."/>
            <person name="Sanguinetti M."/>
            <person name="Schuetze T."/>
            <person name="Sepcic K."/>
            <person name="Shelest E."/>
            <person name="Sherlock G."/>
            <person name="Sophianopoulou V."/>
            <person name="Squina F.M."/>
            <person name="Sun H."/>
            <person name="Susca A."/>
            <person name="Todd R.B."/>
            <person name="Tsang A."/>
            <person name="Unkles S.E."/>
            <person name="van de Wiele N."/>
            <person name="van Rossen-Uffink D."/>
            <person name="Oliveira J.V."/>
            <person name="Vesth T.C."/>
            <person name="Visser J."/>
            <person name="Yu J.-H."/>
            <person name="Zhou M."/>
            <person name="Andersen M.R."/>
            <person name="Archer D.B."/>
            <person name="Baker S.E."/>
            <person name="Benoit I."/>
            <person name="Brakhage A.A."/>
            <person name="Braus G.H."/>
            <person name="Fischer R."/>
            <person name="Frisvad J.C."/>
            <person name="Goldman G.H."/>
            <person name="Houbraken J."/>
            <person name="Oakley B."/>
            <person name="Pocsi I."/>
            <person name="Scazzocchio C."/>
            <person name="Seiboth B."/>
            <person name="vanKuyk P.A."/>
            <person name="Wortman J."/>
            <person name="Dyer P.S."/>
            <person name="Grigoriev I.V."/>
        </authorList>
    </citation>
    <scope>NUCLEOTIDE SEQUENCE [LARGE SCALE GENOMIC DNA]</scope>
    <source>
        <strain evidence="2">CBS 106.47</strain>
    </source>
</reference>
<dbReference type="Proteomes" id="UP000184063">
    <property type="component" value="Unassembled WGS sequence"/>
</dbReference>
<accession>A0A1M3TRA6</accession>
<sequence length="105" mass="11571">MTQTQILAILRTSRNHEKVTLTLKRPPSAEDIAYLHESLKAIHPEVTETSREGLKICFAAPTMDTEAFVDLFLSWLHSSSPDVIMEGVGAALTENNIVHSIVDGN</sequence>
<gene>
    <name evidence="1" type="ORF">ASPFODRAFT_30217</name>
</gene>
<protein>
    <submittedName>
        <fullName evidence="1">Uncharacterized protein</fullName>
    </submittedName>
</protein>
<name>A0A1M3TRA6_ASPLC</name>
<dbReference type="AlphaFoldDB" id="A0A1M3TRA6"/>
<proteinExistence type="predicted"/>
<evidence type="ECO:0000313" key="2">
    <source>
        <dbReference type="Proteomes" id="UP000184063"/>
    </source>
</evidence>
<evidence type="ECO:0000313" key="1">
    <source>
        <dbReference type="EMBL" id="OJZ89283.1"/>
    </source>
</evidence>
<dbReference type="OrthoDB" id="4350068at2759"/>
<dbReference type="VEuPathDB" id="FungiDB:ASPFODRAFT_30217"/>